<dbReference type="RefSeq" id="WP_222872633.1">
    <property type="nucleotide sequence ID" value="NZ_CP039704.1"/>
</dbReference>
<accession>A0A4D7C423</accession>
<keyword evidence="2" id="KW-1185">Reference proteome</keyword>
<evidence type="ECO:0000313" key="1">
    <source>
        <dbReference type="EMBL" id="QCI79811.1"/>
    </source>
</evidence>
<name>A0A4D7C423_9SPHN</name>
<gene>
    <name evidence="1" type="ORF">E6W36_10540</name>
</gene>
<dbReference type="KEGG" id="hgn:E6W36_10540"/>
<protein>
    <submittedName>
        <fullName evidence="1">Uncharacterized protein</fullName>
    </submittedName>
</protein>
<sequence>MAGAPADFATFLGTSAPTGGGWSAAPVAIPGTWAVGSETAIVYEFNAGAGLSNITVSLGVDNGIFVWLNGQYQFGAIAPVDFQPTSTASPCRT</sequence>
<evidence type="ECO:0000313" key="2">
    <source>
        <dbReference type="Proteomes" id="UP000298714"/>
    </source>
</evidence>
<dbReference type="AlphaFoldDB" id="A0A4D7C423"/>
<reference evidence="2" key="1">
    <citation type="submission" date="2019-04" db="EMBL/GenBank/DDBJ databases">
        <title>Complete genome sequence of Sphingomonas sp. W1-2-3.</title>
        <authorList>
            <person name="Im W.T."/>
        </authorList>
    </citation>
    <scope>NUCLEOTIDE SEQUENCE [LARGE SCALE GENOMIC DNA]</scope>
    <source>
        <strain evidence="2">W1-2-3</strain>
    </source>
</reference>
<dbReference type="Proteomes" id="UP000298714">
    <property type="component" value="Chromosome"/>
</dbReference>
<dbReference type="EMBL" id="CP039704">
    <property type="protein sequence ID" value="QCI79811.1"/>
    <property type="molecule type" value="Genomic_DNA"/>
</dbReference>
<proteinExistence type="predicted"/>
<organism evidence="1 2">
    <name type="scientific">Hankyongella ginsenosidimutans</name>
    <dbReference type="NCBI Taxonomy" id="1763828"/>
    <lineage>
        <taxon>Bacteria</taxon>
        <taxon>Pseudomonadati</taxon>
        <taxon>Pseudomonadota</taxon>
        <taxon>Alphaproteobacteria</taxon>
        <taxon>Sphingomonadales</taxon>
        <taxon>Sphingomonadaceae</taxon>
        <taxon>Hankyongella</taxon>
    </lineage>
</organism>